<evidence type="ECO:0000313" key="2">
    <source>
        <dbReference type="EMBL" id="CAH1242134.1"/>
    </source>
</evidence>
<proteinExistence type="predicted"/>
<name>A0A8J9YUU5_BRALA</name>
<feature type="region of interest" description="Disordered" evidence="1">
    <location>
        <begin position="73"/>
        <end position="101"/>
    </location>
</feature>
<accession>A0A8J9YUU5</accession>
<gene>
    <name evidence="2" type="primary">Hypp6465</name>
    <name evidence="2" type="ORF">BLAG_LOCUS5468</name>
</gene>
<sequence length="126" mass="13324">MLLEPSGLIIERTNAVGLHNLIWAAGDDREARPLGVRWWSVRGAKPVFYRPDGQDGPVKPCRFLSSEVSVISEGGSGSGVTEGAEVGPGRTPCAKRPMNKQEDNMAPMTRVLGLGLLCAAIGTIPG</sequence>
<evidence type="ECO:0000313" key="3">
    <source>
        <dbReference type="Proteomes" id="UP000838412"/>
    </source>
</evidence>
<evidence type="ECO:0000256" key="1">
    <source>
        <dbReference type="SAM" id="MobiDB-lite"/>
    </source>
</evidence>
<protein>
    <submittedName>
        <fullName evidence="2">Hypp6465 protein</fullName>
    </submittedName>
</protein>
<organism evidence="2 3">
    <name type="scientific">Branchiostoma lanceolatum</name>
    <name type="common">Common lancelet</name>
    <name type="synonym">Amphioxus lanceolatum</name>
    <dbReference type="NCBI Taxonomy" id="7740"/>
    <lineage>
        <taxon>Eukaryota</taxon>
        <taxon>Metazoa</taxon>
        <taxon>Chordata</taxon>
        <taxon>Cephalochordata</taxon>
        <taxon>Leptocardii</taxon>
        <taxon>Amphioxiformes</taxon>
        <taxon>Branchiostomatidae</taxon>
        <taxon>Branchiostoma</taxon>
    </lineage>
</organism>
<dbReference type="Proteomes" id="UP000838412">
    <property type="component" value="Chromosome 12"/>
</dbReference>
<dbReference type="EMBL" id="OV696697">
    <property type="protein sequence ID" value="CAH1242134.1"/>
    <property type="molecule type" value="Genomic_DNA"/>
</dbReference>
<dbReference type="AlphaFoldDB" id="A0A8J9YUU5"/>
<reference evidence="2" key="1">
    <citation type="submission" date="2022-01" db="EMBL/GenBank/DDBJ databases">
        <authorList>
            <person name="Braso-Vives M."/>
        </authorList>
    </citation>
    <scope>NUCLEOTIDE SEQUENCE</scope>
</reference>
<keyword evidence="3" id="KW-1185">Reference proteome</keyword>